<protein>
    <submittedName>
        <fullName evidence="1">Uncharacterized protein</fullName>
    </submittedName>
</protein>
<comment type="caution">
    <text evidence="1">The sequence shown here is derived from an EMBL/GenBank/DDBJ whole genome shotgun (WGS) entry which is preliminary data.</text>
</comment>
<organism evidence="1 2">
    <name type="scientific">Stylosanthes scabra</name>
    <dbReference type="NCBI Taxonomy" id="79078"/>
    <lineage>
        <taxon>Eukaryota</taxon>
        <taxon>Viridiplantae</taxon>
        <taxon>Streptophyta</taxon>
        <taxon>Embryophyta</taxon>
        <taxon>Tracheophyta</taxon>
        <taxon>Spermatophyta</taxon>
        <taxon>Magnoliopsida</taxon>
        <taxon>eudicotyledons</taxon>
        <taxon>Gunneridae</taxon>
        <taxon>Pentapetalae</taxon>
        <taxon>rosids</taxon>
        <taxon>fabids</taxon>
        <taxon>Fabales</taxon>
        <taxon>Fabaceae</taxon>
        <taxon>Papilionoideae</taxon>
        <taxon>50 kb inversion clade</taxon>
        <taxon>dalbergioids sensu lato</taxon>
        <taxon>Dalbergieae</taxon>
        <taxon>Pterocarpus clade</taxon>
        <taxon>Stylosanthes</taxon>
    </lineage>
</organism>
<gene>
    <name evidence="1" type="ORF">PIB30_081471</name>
</gene>
<name>A0ABU6UQH9_9FABA</name>
<evidence type="ECO:0000313" key="1">
    <source>
        <dbReference type="EMBL" id="MED6163591.1"/>
    </source>
</evidence>
<accession>A0ABU6UQH9</accession>
<dbReference type="Proteomes" id="UP001341840">
    <property type="component" value="Unassembled WGS sequence"/>
</dbReference>
<reference evidence="1 2" key="1">
    <citation type="journal article" date="2023" name="Plants (Basel)">
        <title>Bridging the Gap: Combining Genomics and Transcriptomics Approaches to Understand Stylosanthes scabra, an Orphan Legume from the Brazilian Caatinga.</title>
        <authorList>
            <person name="Ferreira-Neto J.R.C."/>
            <person name="da Silva M.D."/>
            <person name="Binneck E."/>
            <person name="de Melo N.F."/>
            <person name="da Silva R.H."/>
            <person name="de Melo A.L.T.M."/>
            <person name="Pandolfi V."/>
            <person name="Bustamante F.O."/>
            <person name="Brasileiro-Vidal A.C."/>
            <person name="Benko-Iseppon A.M."/>
        </authorList>
    </citation>
    <scope>NUCLEOTIDE SEQUENCE [LARGE SCALE GENOMIC DNA]</scope>
    <source>
        <tissue evidence="1">Leaves</tissue>
    </source>
</reference>
<dbReference type="EMBL" id="JASCZI010122049">
    <property type="protein sequence ID" value="MED6163591.1"/>
    <property type="molecule type" value="Genomic_DNA"/>
</dbReference>
<keyword evidence="2" id="KW-1185">Reference proteome</keyword>
<proteinExistence type="predicted"/>
<sequence length="120" mass="13733">MRDFLQLVNRRLCIRRYIRVFAFWGPLHFHILDQIEEMGTDQEAWALYVAEIWKSPSSVCCQANLSSPLSLLGGGCSKIFILILSGIYSKACGESVANVDYRIALENKPELYKFFPKVRA</sequence>
<evidence type="ECO:0000313" key="2">
    <source>
        <dbReference type="Proteomes" id="UP001341840"/>
    </source>
</evidence>